<dbReference type="Proteomes" id="UP000501069">
    <property type="component" value="Chromosome"/>
</dbReference>
<dbReference type="EMBL" id="JAAISW010000008">
    <property type="protein sequence ID" value="NSJ43455.1"/>
    <property type="molecule type" value="Genomic_DNA"/>
</dbReference>
<evidence type="ECO:0000313" key="7">
    <source>
        <dbReference type="Proteomes" id="UP000501069"/>
    </source>
</evidence>
<dbReference type="PANTHER" id="PTHR43434:SF1">
    <property type="entry name" value="PHOSPHOGLYCOLATE PHOSPHATASE"/>
    <property type="match status" value="1"/>
</dbReference>
<evidence type="ECO:0000313" key="3">
    <source>
        <dbReference type="EMBL" id="QIX92721.1"/>
    </source>
</evidence>
<dbReference type="PANTHER" id="PTHR43434">
    <property type="entry name" value="PHOSPHOGLYCOLATE PHOSPHATASE"/>
    <property type="match status" value="1"/>
</dbReference>
<dbReference type="EMBL" id="CP050964">
    <property type="protein sequence ID" value="QIX92721.1"/>
    <property type="molecule type" value="Genomic_DNA"/>
</dbReference>
<dbReference type="InterPro" id="IPR023214">
    <property type="entry name" value="HAD_sf"/>
</dbReference>
<dbReference type="GO" id="GO:0008967">
    <property type="term" value="F:phosphoglycolate phosphatase activity"/>
    <property type="evidence" value="ECO:0007669"/>
    <property type="project" value="TreeGrafter"/>
</dbReference>
<reference evidence="3 7" key="3">
    <citation type="submission" date="2019-11" db="EMBL/GenBank/DDBJ databases">
        <title>FDA dAtabase for Regulatory Grade micrObial Sequences (FDA-ARGOS): Supporting development and validation of Infectious Disease Dx tests.</title>
        <authorList>
            <person name="Turner S."/>
            <person name="Byrd R."/>
            <person name="Tallon L."/>
            <person name="Sadzewicz L."/>
            <person name="Vavikolanu K."/>
            <person name="Mehta A."/>
            <person name="Aluvathingal J."/>
            <person name="Nadendla S."/>
            <person name="Myers T."/>
            <person name="Yan Y."/>
            <person name="Sichtig H."/>
        </authorList>
    </citation>
    <scope>NUCLEOTIDE SEQUENCE [LARGE SCALE GENOMIC DNA]</scope>
    <source>
        <strain evidence="3 7">FDAARGOS_739</strain>
    </source>
</reference>
<organism evidence="4 5">
    <name type="scientific">Enterocloster clostridioformis</name>
    <dbReference type="NCBI Taxonomy" id="1531"/>
    <lineage>
        <taxon>Bacteria</taxon>
        <taxon>Bacillati</taxon>
        <taxon>Bacillota</taxon>
        <taxon>Clostridia</taxon>
        <taxon>Lachnospirales</taxon>
        <taxon>Lachnospiraceae</taxon>
        <taxon>Enterocloster</taxon>
    </lineage>
</organism>
<dbReference type="EMBL" id="BJLB01000001">
    <property type="protein sequence ID" value="GEA39071.1"/>
    <property type="molecule type" value="Genomic_DNA"/>
</dbReference>
<accession>A0A1I2MIS8</accession>
<dbReference type="GO" id="GO:0005829">
    <property type="term" value="C:cytosol"/>
    <property type="evidence" value="ECO:0007669"/>
    <property type="project" value="TreeGrafter"/>
</dbReference>
<evidence type="ECO:0000313" key="5">
    <source>
        <dbReference type="Proteomes" id="UP000182121"/>
    </source>
</evidence>
<evidence type="ECO:0000313" key="2">
    <source>
        <dbReference type="EMBL" id="NSJ43455.1"/>
    </source>
</evidence>
<dbReference type="InterPro" id="IPR036412">
    <property type="entry name" value="HAD-like_sf"/>
</dbReference>
<dbReference type="EMBL" id="FOIO01000004">
    <property type="protein sequence ID" value="SET28795.1"/>
    <property type="molecule type" value="Genomic_DNA"/>
</dbReference>
<evidence type="ECO:0000313" key="8">
    <source>
        <dbReference type="Proteomes" id="UP000719916"/>
    </source>
</evidence>
<evidence type="ECO:0000313" key="6">
    <source>
        <dbReference type="Proteomes" id="UP000315200"/>
    </source>
</evidence>
<reference evidence="4 5" key="1">
    <citation type="submission" date="2016-10" db="EMBL/GenBank/DDBJ databases">
        <authorList>
            <person name="Varghese N."/>
            <person name="Submissions S."/>
        </authorList>
    </citation>
    <scope>NUCLEOTIDE SEQUENCE [LARGE SCALE GENOMIC DNA]</scope>
    <source>
        <strain evidence="4 5">NLAE-zl-C196</strain>
    </source>
</reference>
<evidence type="ECO:0000313" key="4">
    <source>
        <dbReference type="EMBL" id="SET28795.1"/>
    </source>
</evidence>
<sequence length="280" mass="31860">MPDILEGYKKQKEYLICVDSDGCAMDTMDTKHITCFGPCLIPVWGLSRWEQEIRRRWDEINLYTMTRGINRFKGLAMILEEIDEKYKPMPDVDAFVRWTGEAPELSNQAVKAQWELTGKEIFRQALIWSEEVNRKIEAMPEEAKCAFAGVREALKASHDTADVAVVSSANQKAVEEEWQRQGLMEYVDVVLSQDAGSKSACINALLKKGYSPDHVLMVGDAPGDCEAAADNGVYYYPILVKHEEMSWRRFPGEALERLVRGTYGGAWQEQMMKAFRDNLS</sequence>
<dbReference type="GO" id="GO:0006281">
    <property type="term" value="P:DNA repair"/>
    <property type="evidence" value="ECO:0007669"/>
    <property type="project" value="TreeGrafter"/>
</dbReference>
<dbReference type="Proteomes" id="UP000315200">
    <property type="component" value="Unassembled WGS sequence"/>
</dbReference>
<reference evidence="2" key="5">
    <citation type="submission" date="2020-02" db="EMBL/GenBank/DDBJ databases">
        <authorList>
            <person name="Littmann E."/>
            <person name="Sorbara M."/>
        </authorList>
    </citation>
    <scope>NUCLEOTIDE SEQUENCE</scope>
    <source>
        <strain evidence="2">MSK.2.26</strain>
    </source>
</reference>
<gene>
    <name evidence="1" type="ORF">Ccl03g_47840</name>
    <name evidence="3" type="ORF">FOC47_20520</name>
    <name evidence="2" type="ORF">G5B26_07635</name>
    <name evidence="4" type="ORF">SAMN05216521_1004104</name>
</gene>
<dbReference type="Proteomes" id="UP000182121">
    <property type="component" value="Unassembled WGS sequence"/>
</dbReference>
<name>A0A1I2MIS8_9FIRM</name>
<protein>
    <submittedName>
        <fullName evidence="2">HAD hydrolase-like protein</fullName>
    </submittedName>
    <submittedName>
        <fullName evidence="1 4">Haloacid dehalogenase</fullName>
    </submittedName>
</protein>
<dbReference type="RefSeq" id="WP_002585997.1">
    <property type="nucleotide sequence ID" value="NZ_AP031445.1"/>
</dbReference>
<keyword evidence="4" id="KW-0378">Hydrolase</keyword>
<evidence type="ECO:0000313" key="1">
    <source>
        <dbReference type="EMBL" id="GEA39071.1"/>
    </source>
</evidence>
<dbReference type="SUPFAM" id="SSF56784">
    <property type="entry name" value="HAD-like"/>
    <property type="match status" value="1"/>
</dbReference>
<dbReference type="InterPro" id="IPR050155">
    <property type="entry name" value="HAD-like_hydrolase_sf"/>
</dbReference>
<dbReference type="AlphaFoldDB" id="A0A1I2MIS8"/>
<dbReference type="GeneID" id="57963570"/>
<dbReference type="Proteomes" id="UP000719916">
    <property type="component" value="Unassembled WGS sequence"/>
</dbReference>
<proteinExistence type="predicted"/>
<reference evidence="2 8" key="4">
    <citation type="journal article" date="2020" name="Cell Host Microbe">
        <title>Functional and Genomic Variation between Human-Derived Isolates of Lachnospiraceae Reveals Inter- and Intra-Species Diversity.</title>
        <authorList>
            <person name="Sorbara M.T."/>
            <person name="Littmann E.R."/>
            <person name="Fontana E."/>
            <person name="Moody T.U."/>
            <person name="Kohout C.E."/>
            <person name="Gjonbalaj M."/>
            <person name="Eaton V."/>
            <person name="Seok R."/>
            <person name="Leiner I.M."/>
            <person name="Pamer E.G."/>
        </authorList>
    </citation>
    <scope>NUCLEOTIDE SEQUENCE [LARGE SCALE GENOMIC DNA]</scope>
    <source>
        <strain evidence="2 8">MSK.2.26</strain>
    </source>
</reference>
<dbReference type="Gene3D" id="3.40.50.1000">
    <property type="entry name" value="HAD superfamily/HAD-like"/>
    <property type="match status" value="1"/>
</dbReference>
<reference evidence="1 6" key="2">
    <citation type="submission" date="2019-06" db="EMBL/GenBank/DDBJ databases">
        <title>Draft genome sequence of [Clostridium] clostridioforme NBRC 113352.</title>
        <authorList>
            <person name="Miura T."/>
            <person name="Furukawa M."/>
            <person name="Shimamura M."/>
            <person name="Ohyama Y."/>
            <person name="Yamazoe A."/>
            <person name="Kawasaki H."/>
        </authorList>
    </citation>
    <scope>NUCLEOTIDE SEQUENCE [LARGE SCALE GENOMIC DNA]</scope>
    <source>
        <strain evidence="1 6">NBRC 113352</strain>
    </source>
</reference>
<dbReference type="Pfam" id="PF13419">
    <property type="entry name" value="HAD_2"/>
    <property type="match status" value="1"/>
</dbReference>
<dbReference type="InterPro" id="IPR041492">
    <property type="entry name" value="HAD_2"/>
</dbReference>